<keyword evidence="4" id="KW-1185">Reference proteome</keyword>
<dbReference type="PROSITE" id="PS50125">
    <property type="entry name" value="GUANYLATE_CYCLASE_2"/>
    <property type="match status" value="1"/>
</dbReference>
<sequence>MAPKKKRLTSVALIAIAAFVVSFVLMLIRPIQVTELKYYDQLFEWRGPLDVSDSPIVLVAISQKADEDIPQKFPWPTNLHARLVENLNRAGAKVIAFDVVFNNRDLYEYKNDTTFAEAIKKHGNVILAGDLQRTVSQYSNEISTLFPTPVLRVNNPNRVALVKVHPDIDGAIRSYRFGQEHQEQDYYRLGLEALRLYHEIPYEEIDPIGPNPGSDYFTLGPYEILKDRPNSFLINYYGPESTFPEVSYEEVIDDSGYTTVFESELGGVNTFDDPDIGHLAKGTFEDKIVIVGATMPLLKDFYTTPFANEGNNPRPGYQVHANAIQTVLDGNYIERFRGWYTLLIMFFLCLGITSVNRVVGASWGITASVVLAAGYFGITYWAFMSHNVLMMITGPLIAIIITQGGMVSYEYYIEQKEKRRIKGMFASYVSPELVDRMIASGEEPQLGGEETHMTAFFSDVVAFSTFSEQLEAKELVTLINEYLSTMTDILNSRGGTLDKYIGDAIVAFFGSPVPMKDHAYQACVASQLMQKELSELRMKWEKEGWSDLVANMHQRIGMNTGVMVTGNMGSSRRFNYTMMGDNVNLAARCESGAKQYGVYTMVTESTKKEAEEYGDDCLFRLLDNIVVKGRTKPVKVYEIAGLRADAGQEQHDCIGLYEQGLEYYFNQEWDEAIEKFKESQPLERYERNPSGIFIRRCELMKEESPGDDWNGVFIMKRK</sequence>
<dbReference type="CDD" id="cd07302">
    <property type="entry name" value="CHD"/>
    <property type="match status" value="1"/>
</dbReference>
<dbReference type="AlphaFoldDB" id="A0A9X2L3H8"/>
<dbReference type="EMBL" id="JANDBC010000001">
    <property type="protein sequence ID" value="MCP9291624.1"/>
    <property type="molecule type" value="Genomic_DNA"/>
</dbReference>
<dbReference type="GO" id="GO:0004016">
    <property type="term" value="F:adenylate cyclase activity"/>
    <property type="evidence" value="ECO:0007669"/>
    <property type="project" value="UniProtKB-ARBA"/>
</dbReference>
<feature type="transmembrane region" description="Helical" evidence="1">
    <location>
        <begin position="363"/>
        <end position="383"/>
    </location>
</feature>
<dbReference type="Proteomes" id="UP001139125">
    <property type="component" value="Unassembled WGS sequence"/>
</dbReference>
<dbReference type="InterPro" id="IPR007890">
    <property type="entry name" value="CHASE2"/>
</dbReference>
<name>A0A9X2L3H8_9BACT</name>
<accession>A0A9X2L3H8</accession>
<reference evidence="3" key="1">
    <citation type="submission" date="2022-06" db="EMBL/GenBank/DDBJ databases">
        <title>Gracilimonas sp. CAU 1638 isolated from sea sediment.</title>
        <authorList>
            <person name="Kim W."/>
        </authorList>
    </citation>
    <scope>NUCLEOTIDE SEQUENCE</scope>
    <source>
        <strain evidence="3">CAU 1638</strain>
    </source>
</reference>
<keyword evidence="1" id="KW-0472">Membrane</keyword>
<keyword evidence="1" id="KW-1133">Transmembrane helix</keyword>
<organism evidence="3 4">
    <name type="scientific">Gracilimonas sediminicola</name>
    <dbReference type="NCBI Taxonomy" id="2952158"/>
    <lineage>
        <taxon>Bacteria</taxon>
        <taxon>Pseudomonadati</taxon>
        <taxon>Balneolota</taxon>
        <taxon>Balneolia</taxon>
        <taxon>Balneolales</taxon>
        <taxon>Balneolaceae</taxon>
        <taxon>Gracilimonas</taxon>
    </lineage>
</organism>
<proteinExistence type="predicted"/>
<dbReference type="SUPFAM" id="SSF55073">
    <property type="entry name" value="Nucleotide cyclase"/>
    <property type="match status" value="1"/>
</dbReference>
<dbReference type="SMART" id="SM00044">
    <property type="entry name" value="CYCc"/>
    <property type="match status" value="1"/>
</dbReference>
<feature type="transmembrane region" description="Helical" evidence="1">
    <location>
        <begin position="389"/>
        <end position="412"/>
    </location>
</feature>
<dbReference type="RefSeq" id="WP_255134487.1">
    <property type="nucleotide sequence ID" value="NZ_JANDBC010000001.1"/>
</dbReference>
<dbReference type="GO" id="GO:0035556">
    <property type="term" value="P:intracellular signal transduction"/>
    <property type="evidence" value="ECO:0007669"/>
    <property type="project" value="InterPro"/>
</dbReference>
<evidence type="ECO:0000313" key="4">
    <source>
        <dbReference type="Proteomes" id="UP001139125"/>
    </source>
</evidence>
<feature type="transmembrane region" description="Helical" evidence="1">
    <location>
        <begin position="7"/>
        <end position="28"/>
    </location>
</feature>
<dbReference type="Pfam" id="PF05226">
    <property type="entry name" value="CHASE2"/>
    <property type="match status" value="1"/>
</dbReference>
<evidence type="ECO:0000313" key="3">
    <source>
        <dbReference type="EMBL" id="MCP9291624.1"/>
    </source>
</evidence>
<protein>
    <submittedName>
        <fullName evidence="3">Adenylate/guanylate cyclase domain-containing protein</fullName>
    </submittedName>
</protein>
<dbReference type="SMART" id="SM01080">
    <property type="entry name" value="CHASE2"/>
    <property type="match status" value="1"/>
</dbReference>
<dbReference type="InterPro" id="IPR029787">
    <property type="entry name" value="Nucleotide_cyclase"/>
</dbReference>
<dbReference type="Gene3D" id="3.30.70.1230">
    <property type="entry name" value="Nucleotide cyclase"/>
    <property type="match status" value="1"/>
</dbReference>
<feature type="domain" description="Guanylate cyclase" evidence="2">
    <location>
        <begin position="454"/>
        <end position="590"/>
    </location>
</feature>
<dbReference type="InterPro" id="IPR050697">
    <property type="entry name" value="Adenylyl/Guanylyl_Cyclase_3/4"/>
</dbReference>
<feature type="transmembrane region" description="Helical" evidence="1">
    <location>
        <begin position="338"/>
        <end position="356"/>
    </location>
</feature>
<dbReference type="Pfam" id="PF00211">
    <property type="entry name" value="Guanylate_cyc"/>
    <property type="match status" value="1"/>
</dbReference>
<keyword evidence="1" id="KW-0812">Transmembrane</keyword>
<dbReference type="PANTHER" id="PTHR43081">
    <property type="entry name" value="ADENYLATE CYCLASE, TERMINAL-DIFFERENTIATION SPECIFIC-RELATED"/>
    <property type="match status" value="1"/>
</dbReference>
<dbReference type="PANTHER" id="PTHR43081:SF1">
    <property type="entry name" value="ADENYLATE CYCLASE, TERMINAL-DIFFERENTIATION SPECIFIC"/>
    <property type="match status" value="1"/>
</dbReference>
<evidence type="ECO:0000259" key="2">
    <source>
        <dbReference type="PROSITE" id="PS50125"/>
    </source>
</evidence>
<comment type="caution">
    <text evidence="3">The sequence shown here is derived from an EMBL/GenBank/DDBJ whole genome shotgun (WGS) entry which is preliminary data.</text>
</comment>
<dbReference type="InterPro" id="IPR001054">
    <property type="entry name" value="A/G_cyclase"/>
</dbReference>
<dbReference type="GO" id="GO:0006171">
    <property type="term" value="P:cAMP biosynthetic process"/>
    <property type="evidence" value="ECO:0007669"/>
    <property type="project" value="TreeGrafter"/>
</dbReference>
<gene>
    <name evidence="3" type="ORF">NM125_08530</name>
</gene>
<evidence type="ECO:0000256" key="1">
    <source>
        <dbReference type="SAM" id="Phobius"/>
    </source>
</evidence>